<dbReference type="Proteomes" id="UP000805193">
    <property type="component" value="Unassembled WGS sequence"/>
</dbReference>
<dbReference type="EMBL" id="JABSTQ010009124">
    <property type="protein sequence ID" value="KAG0432712.1"/>
    <property type="molecule type" value="Genomic_DNA"/>
</dbReference>
<keyword evidence="2" id="KW-1185">Reference proteome</keyword>
<sequence length="80" mass="8826">MSLVGGLFENLGDKWRTSYCTVTCCVDTGQSILDAVESTAFQHQCGPNRRVEGFEMMSRAITSVVQNASIIHLRTQINSD</sequence>
<comment type="caution">
    <text evidence="1">The sequence shown here is derived from an EMBL/GenBank/DDBJ whole genome shotgun (WGS) entry which is preliminary data.</text>
</comment>
<evidence type="ECO:0000313" key="2">
    <source>
        <dbReference type="Proteomes" id="UP000805193"/>
    </source>
</evidence>
<organism evidence="1 2">
    <name type="scientific">Ixodes persulcatus</name>
    <name type="common">Taiga tick</name>
    <dbReference type="NCBI Taxonomy" id="34615"/>
    <lineage>
        <taxon>Eukaryota</taxon>
        <taxon>Metazoa</taxon>
        <taxon>Ecdysozoa</taxon>
        <taxon>Arthropoda</taxon>
        <taxon>Chelicerata</taxon>
        <taxon>Arachnida</taxon>
        <taxon>Acari</taxon>
        <taxon>Parasitiformes</taxon>
        <taxon>Ixodida</taxon>
        <taxon>Ixodoidea</taxon>
        <taxon>Ixodidae</taxon>
        <taxon>Ixodinae</taxon>
        <taxon>Ixodes</taxon>
    </lineage>
</organism>
<proteinExistence type="predicted"/>
<reference evidence="1 2" key="1">
    <citation type="journal article" date="2020" name="Cell">
        <title>Large-Scale Comparative Analyses of Tick Genomes Elucidate Their Genetic Diversity and Vector Capacities.</title>
        <authorList>
            <consortium name="Tick Genome and Microbiome Consortium (TIGMIC)"/>
            <person name="Jia N."/>
            <person name="Wang J."/>
            <person name="Shi W."/>
            <person name="Du L."/>
            <person name="Sun Y."/>
            <person name="Zhan W."/>
            <person name="Jiang J.F."/>
            <person name="Wang Q."/>
            <person name="Zhang B."/>
            <person name="Ji P."/>
            <person name="Bell-Sakyi L."/>
            <person name="Cui X.M."/>
            <person name="Yuan T.T."/>
            <person name="Jiang B.G."/>
            <person name="Yang W.F."/>
            <person name="Lam T.T."/>
            <person name="Chang Q.C."/>
            <person name="Ding S.J."/>
            <person name="Wang X.J."/>
            <person name="Zhu J.G."/>
            <person name="Ruan X.D."/>
            <person name="Zhao L."/>
            <person name="Wei J.T."/>
            <person name="Ye R.Z."/>
            <person name="Que T.C."/>
            <person name="Du C.H."/>
            <person name="Zhou Y.H."/>
            <person name="Cheng J.X."/>
            <person name="Dai P.F."/>
            <person name="Guo W.B."/>
            <person name="Han X.H."/>
            <person name="Huang E.J."/>
            <person name="Li L.F."/>
            <person name="Wei W."/>
            <person name="Gao Y.C."/>
            <person name="Liu J.Z."/>
            <person name="Shao H.Z."/>
            <person name="Wang X."/>
            <person name="Wang C.C."/>
            <person name="Yang T.C."/>
            <person name="Huo Q.B."/>
            <person name="Li W."/>
            <person name="Chen H.Y."/>
            <person name="Chen S.E."/>
            <person name="Zhou L.G."/>
            <person name="Ni X.B."/>
            <person name="Tian J.H."/>
            <person name="Sheng Y."/>
            <person name="Liu T."/>
            <person name="Pan Y.S."/>
            <person name="Xia L.Y."/>
            <person name="Li J."/>
            <person name="Zhao F."/>
            <person name="Cao W.C."/>
        </authorList>
    </citation>
    <scope>NUCLEOTIDE SEQUENCE [LARGE SCALE GENOMIC DNA]</scope>
    <source>
        <strain evidence="1">Iper-2018</strain>
    </source>
</reference>
<protein>
    <submittedName>
        <fullName evidence="1">Uncharacterized protein</fullName>
    </submittedName>
</protein>
<evidence type="ECO:0000313" key="1">
    <source>
        <dbReference type="EMBL" id="KAG0432712.1"/>
    </source>
</evidence>
<name>A0AC60QF10_IXOPE</name>
<gene>
    <name evidence="1" type="ORF">HPB47_020580</name>
</gene>
<accession>A0AC60QF10</accession>